<comment type="caution">
    <text evidence="1">The sequence shown here is derived from an EMBL/GenBank/DDBJ whole genome shotgun (WGS) entry which is preliminary data.</text>
</comment>
<dbReference type="EMBL" id="JACHJN010000003">
    <property type="protein sequence ID" value="MBB5955685.1"/>
    <property type="molecule type" value="Genomic_DNA"/>
</dbReference>
<dbReference type="Proteomes" id="UP000547510">
    <property type="component" value="Unassembled WGS sequence"/>
</dbReference>
<dbReference type="RefSeq" id="WP_246440231.1">
    <property type="nucleotide sequence ID" value="NZ_JACHJN010000003.1"/>
</dbReference>
<sequence>MIRRDPSPRRRPARRQAADRILAVCCGNTEKQYLDGLKRVARVVTLKTVVKVGSPEQLVGYATKLRDNGSDSYDQIWCVVDVDDFDIAKALLAAAKARVSLAVSNPCFELWLILHFADHSAHLAGYKQARAVLEKHVPGYNKELDYSTFHPRIDAAIARAKALGLVDPSATVNPSTTVWRLVEAALNR</sequence>
<evidence type="ECO:0000313" key="1">
    <source>
        <dbReference type="EMBL" id="MBB5955685.1"/>
    </source>
</evidence>
<gene>
    <name evidence="1" type="ORF">FHS29_002266</name>
</gene>
<dbReference type="AlphaFoldDB" id="A0A841CI53"/>
<dbReference type="Pfam" id="PF13707">
    <property type="entry name" value="RloB"/>
    <property type="match status" value="1"/>
</dbReference>
<accession>A0A841CI53</accession>
<evidence type="ECO:0000313" key="2">
    <source>
        <dbReference type="Proteomes" id="UP000547510"/>
    </source>
</evidence>
<dbReference type="InterPro" id="IPR025591">
    <property type="entry name" value="RloB"/>
</dbReference>
<name>A0A841CI53_9PSEU</name>
<protein>
    <recommendedName>
        <fullName evidence="3">RloB-like protein</fullName>
    </recommendedName>
</protein>
<proteinExistence type="predicted"/>
<organism evidence="1 2">
    <name type="scientific">Saccharothrix tamanrassetensis</name>
    <dbReference type="NCBI Taxonomy" id="1051531"/>
    <lineage>
        <taxon>Bacteria</taxon>
        <taxon>Bacillati</taxon>
        <taxon>Actinomycetota</taxon>
        <taxon>Actinomycetes</taxon>
        <taxon>Pseudonocardiales</taxon>
        <taxon>Pseudonocardiaceae</taxon>
        <taxon>Saccharothrix</taxon>
    </lineage>
</organism>
<evidence type="ECO:0008006" key="3">
    <source>
        <dbReference type="Google" id="ProtNLM"/>
    </source>
</evidence>
<keyword evidence="2" id="KW-1185">Reference proteome</keyword>
<reference evidence="1 2" key="1">
    <citation type="submission" date="2020-08" db="EMBL/GenBank/DDBJ databases">
        <title>Genomic Encyclopedia of Type Strains, Phase III (KMG-III): the genomes of soil and plant-associated and newly described type strains.</title>
        <authorList>
            <person name="Whitman W."/>
        </authorList>
    </citation>
    <scope>NUCLEOTIDE SEQUENCE [LARGE SCALE GENOMIC DNA]</scope>
    <source>
        <strain evidence="1 2">CECT 8640</strain>
    </source>
</reference>